<dbReference type="AlphaFoldDB" id="A0A8X7CNP7"/>
<reference evidence="2" key="1">
    <citation type="submission" date="2020-08" db="EMBL/GenBank/DDBJ databases">
        <title>Multicomponent nature underlies the extraordinary mechanical properties of spider dragline silk.</title>
        <authorList>
            <person name="Kono N."/>
            <person name="Nakamura H."/>
            <person name="Mori M."/>
            <person name="Yoshida Y."/>
            <person name="Ohtoshi R."/>
            <person name="Malay A.D."/>
            <person name="Moran D.A.P."/>
            <person name="Tomita M."/>
            <person name="Numata K."/>
            <person name="Arakawa K."/>
        </authorList>
    </citation>
    <scope>NUCLEOTIDE SEQUENCE</scope>
</reference>
<protein>
    <submittedName>
        <fullName evidence="2">Uncharacterized protein</fullName>
    </submittedName>
</protein>
<gene>
    <name evidence="2" type="primary">AVEN_103772_1</name>
    <name evidence="2" type="ORF">TNIN_7071</name>
</gene>
<dbReference type="Proteomes" id="UP000886998">
    <property type="component" value="Unassembled WGS sequence"/>
</dbReference>
<name>A0A8X7CNP7_9ARAC</name>
<evidence type="ECO:0000256" key="1">
    <source>
        <dbReference type="SAM" id="MobiDB-lite"/>
    </source>
</evidence>
<feature type="compositionally biased region" description="Low complexity" evidence="1">
    <location>
        <begin position="142"/>
        <end position="159"/>
    </location>
</feature>
<feature type="region of interest" description="Disordered" evidence="1">
    <location>
        <begin position="1"/>
        <end position="21"/>
    </location>
</feature>
<sequence>ITSAATLRPDGSETTDSSRISPLALNTTNVFFNSNVEGPDDYDSTTATPNRFASVEMRRDRYSYTQSLYSGTVIVSPGTTDDDRRNYNLDQLISSLDQTDERLRSPHQPPPRIWMESSFVGTRKDGSEPAPNTTRSIRIVPSDSTRAGSSTSGSVRGGTCATQTAMGEYVLRDFRRFGITL</sequence>
<organism evidence="2 3">
    <name type="scientific">Trichonephila inaurata madagascariensis</name>
    <dbReference type="NCBI Taxonomy" id="2747483"/>
    <lineage>
        <taxon>Eukaryota</taxon>
        <taxon>Metazoa</taxon>
        <taxon>Ecdysozoa</taxon>
        <taxon>Arthropoda</taxon>
        <taxon>Chelicerata</taxon>
        <taxon>Arachnida</taxon>
        <taxon>Araneae</taxon>
        <taxon>Araneomorphae</taxon>
        <taxon>Entelegynae</taxon>
        <taxon>Araneoidea</taxon>
        <taxon>Nephilidae</taxon>
        <taxon>Trichonephila</taxon>
        <taxon>Trichonephila inaurata</taxon>
    </lineage>
</organism>
<evidence type="ECO:0000313" key="2">
    <source>
        <dbReference type="EMBL" id="GFY74751.1"/>
    </source>
</evidence>
<proteinExistence type="predicted"/>
<keyword evidence="3" id="KW-1185">Reference proteome</keyword>
<feature type="non-terminal residue" evidence="2">
    <location>
        <position position="1"/>
    </location>
</feature>
<feature type="compositionally biased region" description="Polar residues" evidence="1">
    <location>
        <begin position="12"/>
        <end position="21"/>
    </location>
</feature>
<comment type="caution">
    <text evidence="2">The sequence shown here is derived from an EMBL/GenBank/DDBJ whole genome shotgun (WGS) entry which is preliminary data.</text>
</comment>
<feature type="region of interest" description="Disordered" evidence="1">
    <location>
        <begin position="122"/>
        <end position="159"/>
    </location>
</feature>
<accession>A0A8X7CNP7</accession>
<dbReference type="OrthoDB" id="6422793at2759"/>
<evidence type="ECO:0000313" key="3">
    <source>
        <dbReference type="Proteomes" id="UP000886998"/>
    </source>
</evidence>
<dbReference type="EMBL" id="BMAV01020934">
    <property type="protein sequence ID" value="GFY74751.1"/>
    <property type="molecule type" value="Genomic_DNA"/>
</dbReference>